<dbReference type="InterPro" id="IPR051320">
    <property type="entry name" value="Viral_Replic_Matur_Polypro"/>
</dbReference>
<name>A0A225VIK2_9STRA</name>
<dbReference type="Pfam" id="PF00078">
    <property type="entry name" value="RVT_1"/>
    <property type="match status" value="1"/>
</dbReference>
<protein>
    <submittedName>
        <fullName evidence="2">Reverse transcriptase</fullName>
    </submittedName>
</protein>
<dbReference type="PANTHER" id="PTHR33064">
    <property type="entry name" value="POL PROTEIN"/>
    <property type="match status" value="1"/>
</dbReference>
<dbReference type="EMBL" id="NBNE01004875">
    <property type="protein sequence ID" value="OWZ04597.1"/>
    <property type="molecule type" value="Genomic_DNA"/>
</dbReference>
<dbReference type="InterPro" id="IPR043128">
    <property type="entry name" value="Rev_trsase/Diguanyl_cyclase"/>
</dbReference>
<feature type="domain" description="Reverse transcriptase" evidence="1">
    <location>
        <begin position="81"/>
        <end position="184"/>
    </location>
</feature>
<dbReference type="Gene3D" id="3.10.10.10">
    <property type="entry name" value="HIV Type 1 Reverse Transcriptase, subunit A, domain 1"/>
    <property type="match status" value="1"/>
</dbReference>
<keyword evidence="3" id="KW-1185">Reference proteome</keyword>
<comment type="caution">
    <text evidence="2">The sequence shown here is derived from an EMBL/GenBank/DDBJ whole genome shotgun (WGS) entry which is preliminary data.</text>
</comment>
<dbReference type="Gene3D" id="3.30.70.270">
    <property type="match status" value="1"/>
</dbReference>
<evidence type="ECO:0000313" key="3">
    <source>
        <dbReference type="Proteomes" id="UP000198211"/>
    </source>
</evidence>
<dbReference type="CDD" id="cd01647">
    <property type="entry name" value="RT_LTR"/>
    <property type="match status" value="1"/>
</dbReference>
<accession>A0A225VIK2</accession>
<dbReference type="SUPFAM" id="SSF56672">
    <property type="entry name" value="DNA/RNA polymerases"/>
    <property type="match status" value="1"/>
</dbReference>
<dbReference type="OrthoDB" id="124337at2759"/>
<keyword evidence="2" id="KW-0695">RNA-directed DNA polymerase</keyword>
<dbReference type="PANTHER" id="PTHR33064:SF37">
    <property type="entry name" value="RIBONUCLEASE H"/>
    <property type="match status" value="1"/>
</dbReference>
<keyword evidence="2" id="KW-0808">Transferase</keyword>
<dbReference type="STRING" id="4795.A0A225VIK2"/>
<organism evidence="2 3">
    <name type="scientific">Phytophthora megakarya</name>
    <dbReference type="NCBI Taxonomy" id="4795"/>
    <lineage>
        <taxon>Eukaryota</taxon>
        <taxon>Sar</taxon>
        <taxon>Stramenopiles</taxon>
        <taxon>Oomycota</taxon>
        <taxon>Peronosporomycetes</taxon>
        <taxon>Peronosporales</taxon>
        <taxon>Peronosporaceae</taxon>
        <taxon>Phytophthora</taxon>
    </lineage>
</organism>
<dbReference type="Proteomes" id="UP000198211">
    <property type="component" value="Unassembled WGS sequence"/>
</dbReference>
<evidence type="ECO:0000259" key="1">
    <source>
        <dbReference type="Pfam" id="PF00078"/>
    </source>
</evidence>
<dbReference type="InterPro" id="IPR043502">
    <property type="entry name" value="DNA/RNA_pol_sf"/>
</dbReference>
<gene>
    <name evidence="2" type="ORF">PHMEG_00023472</name>
</gene>
<dbReference type="InterPro" id="IPR000477">
    <property type="entry name" value="RT_dom"/>
</dbReference>
<sequence>MVQAGIIRPSTSAYCAPTFCVKKPVGWRIVHDYHLLNSATILPAIPMPRKDDTFDAMGVIDYPAWIYCGDTIKSNYMNQIFHLRRFRRPTVFLSSPDGLFEYLVTPMGLNGSTGTFNRLLQRVFSALCDGMRIYFDDIYVYTQDQDVQKHVDTLYQVLMRCQEQLLYVKLSMCQLCVEEILCLGDFVGHNGVSMDPDKVRVIKEWPAPRTKKQMERFWLQIHCMKVLRVYARKKPYILPIINLSVSTNLNVDFQHLQSYNFLISTNHLVSAWMSQNLP</sequence>
<reference evidence="3" key="1">
    <citation type="submission" date="2017-03" db="EMBL/GenBank/DDBJ databases">
        <title>Phytopthora megakarya and P. palmivora, two closely related causual agents of cacao black pod achieved similar genome size and gene model numbers by different mechanisms.</title>
        <authorList>
            <person name="Ali S."/>
            <person name="Shao J."/>
            <person name="Larry D.J."/>
            <person name="Kronmiller B."/>
            <person name="Shen D."/>
            <person name="Strem M.D."/>
            <person name="Melnick R.L."/>
            <person name="Guiltinan M.J."/>
            <person name="Tyler B.M."/>
            <person name="Meinhardt L.W."/>
            <person name="Bailey B.A."/>
        </authorList>
    </citation>
    <scope>NUCLEOTIDE SEQUENCE [LARGE SCALE GENOMIC DNA]</scope>
    <source>
        <strain evidence="3">zdho120</strain>
    </source>
</reference>
<dbReference type="GO" id="GO:0003964">
    <property type="term" value="F:RNA-directed DNA polymerase activity"/>
    <property type="evidence" value="ECO:0007669"/>
    <property type="project" value="UniProtKB-KW"/>
</dbReference>
<keyword evidence="2" id="KW-0548">Nucleotidyltransferase</keyword>
<proteinExistence type="predicted"/>
<evidence type="ECO:0000313" key="2">
    <source>
        <dbReference type="EMBL" id="OWZ04597.1"/>
    </source>
</evidence>
<dbReference type="AlphaFoldDB" id="A0A225VIK2"/>